<gene>
    <name evidence="1" type="ORF">Dda_7433</name>
</gene>
<organism evidence="1 2">
    <name type="scientific">Drechslerella dactyloides</name>
    <name type="common">Nematode-trapping fungus</name>
    <name type="synonym">Arthrobotrys dactyloides</name>
    <dbReference type="NCBI Taxonomy" id="74499"/>
    <lineage>
        <taxon>Eukaryota</taxon>
        <taxon>Fungi</taxon>
        <taxon>Dikarya</taxon>
        <taxon>Ascomycota</taxon>
        <taxon>Pezizomycotina</taxon>
        <taxon>Orbiliomycetes</taxon>
        <taxon>Orbiliales</taxon>
        <taxon>Orbiliaceae</taxon>
        <taxon>Drechslerella</taxon>
    </lineage>
</organism>
<reference evidence="1" key="1">
    <citation type="submission" date="2023-01" db="EMBL/GenBank/DDBJ databases">
        <title>The chitinases involved in constricting ring structure development in the nematode-trapping fungus Drechslerella dactyloides.</title>
        <authorList>
            <person name="Wang R."/>
            <person name="Zhang L."/>
            <person name="Tang P."/>
            <person name="Li S."/>
            <person name="Liang L."/>
        </authorList>
    </citation>
    <scope>NUCLEOTIDE SEQUENCE</scope>
    <source>
        <strain evidence="1">YMF1.00031</strain>
    </source>
</reference>
<accession>A0AAD6ISL7</accession>
<protein>
    <submittedName>
        <fullName evidence="1">Uncharacterized protein</fullName>
    </submittedName>
</protein>
<dbReference type="AlphaFoldDB" id="A0AAD6ISL7"/>
<dbReference type="Proteomes" id="UP001221413">
    <property type="component" value="Unassembled WGS sequence"/>
</dbReference>
<dbReference type="EMBL" id="JAQGDS010000010">
    <property type="protein sequence ID" value="KAJ6257646.1"/>
    <property type="molecule type" value="Genomic_DNA"/>
</dbReference>
<evidence type="ECO:0000313" key="2">
    <source>
        <dbReference type="Proteomes" id="UP001221413"/>
    </source>
</evidence>
<name>A0AAD6ISL7_DREDA</name>
<sequence>MDPTDHPASSSSAIQRRINTADSDHLYFIEVCPRSQQCAGCAKMIVSREYRLVEDKSVQRQNTLTSNFVERVFPMTTKTQDLRRVRAQQTSPRYIEEGAELLLTKWREQRSRFMRIREGKAVAVGQSNETLADGDDTDYQDFFRFFLDNDTVFGQNDEHSLSNLLEKWCSCVDLLNTPAHKLSDEQRELKRNLGEANCRVAERLLVRHESTRKLPLSHDQTA</sequence>
<keyword evidence="2" id="KW-1185">Reference proteome</keyword>
<evidence type="ECO:0000313" key="1">
    <source>
        <dbReference type="EMBL" id="KAJ6257646.1"/>
    </source>
</evidence>
<proteinExistence type="predicted"/>
<comment type="caution">
    <text evidence="1">The sequence shown here is derived from an EMBL/GenBank/DDBJ whole genome shotgun (WGS) entry which is preliminary data.</text>
</comment>